<gene>
    <name evidence="3" type="ORF">MNBD_BACTEROID01-2542</name>
</gene>
<reference evidence="3" key="1">
    <citation type="submission" date="2018-06" db="EMBL/GenBank/DDBJ databases">
        <authorList>
            <person name="Zhirakovskaya E."/>
        </authorList>
    </citation>
    <scope>NUCLEOTIDE SEQUENCE</scope>
</reference>
<sequence>MSYLKFDKGQLINLEYCLSREILRTNRAGSYICTTLNDCNTRKYHGLLVSPIEEFNGEKHVLLSSLDATVIQHGVEFNLGVRRYQGGYYEPKGHKYIHDLEFGNIPKTTYRVGGLVLSRERLLVEQEQQVLIRYTLEEVHSPTMLRLKPFLAFRSIHQLSKANLFVQSKYETVEKGIKMRLYDGYPYLYMQFSKEAEFIPVPDWYYNVEYIKERNRGYECLEDLYVPGYFELPIKKGESIVFAAGTKKVNPGSLKQRFTKELKKRVERSTFTGSLINSAKQFIKHSGNETDVVAGFPWYGSITRQTFIALPGLCRALGNTDTYMAVLNTYKKYLREGRFPKSIEDKVPNYDTADAPLWFIWAIQQYSKQLKTEPSVWKQYGKAVKSILGRYKNNRSDDIKMQANGLIYTGGQGVALTWLDSSVNGSPVVHRDGLAVEINALWYNAVCFALEIASAANDKKFVDEWEGLPEKIAESFNATFWDGQKEYLADHVNGDFADWSVRPNMLLAVALDYSPISKEQQKAVLSVVKKQLLTPRGIRSLSPEHPNYKSVVEGGHHERELAIHQGAVHPWLLQFFVEGYLKIHKSGGLSYVKKLVEGFKEEMTEHCIGTISETYNGNPPHQAKGAISQAWSVASVLYACDKVDSFEYN</sequence>
<dbReference type="GO" id="GO:0004135">
    <property type="term" value="F:amylo-alpha-1,6-glucosidase activity"/>
    <property type="evidence" value="ECO:0007669"/>
    <property type="project" value="InterPro"/>
</dbReference>
<dbReference type="InterPro" id="IPR010401">
    <property type="entry name" value="AGL/Gdb1"/>
</dbReference>
<dbReference type="AlphaFoldDB" id="A0A3B0UGT7"/>
<evidence type="ECO:0000313" key="3">
    <source>
        <dbReference type="EMBL" id="VAW19504.1"/>
    </source>
</evidence>
<evidence type="ECO:0000259" key="2">
    <source>
        <dbReference type="Pfam" id="PF12439"/>
    </source>
</evidence>
<feature type="domain" description="Glycogen debranching enzyme C-terminal" evidence="1">
    <location>
        <begin position="279"/>
        <end position="637"/>
    </location>
</feature>
<name>A0A3B0UGT7_9ZZZZ</name>
<dbReference type="Gene3D" id="1.50.10.10">
    <property type="match status" value="1"/>
</dbReference>
<dbReference type="PANTHER" id="PTHR10569">
    <property type="entry name" value="GLYCOGEN DEBRANCHING ENZYME"/>
    <property type="match status" value="1"/>
</dbReference>
<protein>
    <submittedName>
        <fullName evidence="3">Glycogen debranching enzyme, archaeal type, TIGR01561</fullName>
    </submittedName>
</protein>
<dbReference type="SUPFAM" id="SSF48208">
    <property type="entry name" value="Six-hairpin glycosidases"/>
    <property type="match status" value="1"/>
</dbReference>
<dbReference type="InterPro" id="IPR008928">
    <property type="entry name" value="6-hairpin_glycosidase_sf"/>
</dbReference>
<dbReference type="InterPro" id="IPR032790">
    <property type="entry name" value="GDE_C"/>
</dbReference>
<organism evidence="3">
    <name type="scientific">hydrothermal vent metagenome</name>
    <dbReference type="NCBI Taxonomy" id="652676"/>
    <lineage>
        <taxon>unclassified sequences</taxon>
        <taxon>metagenomes</taxon>
        <taxon>ecological metagenomes</taxon>
    </lineage>
</organism>
<dbReference type="GO" id="GO:0005980">
    <property type="term" value="P:glycogen catabolic process"/>
    <property type="evidence" value="ECO:0007669"/>
    <property type="project" value="InterPro"/>
</dbReference>
<dbReference type="InterPro" id="IPR012341">
    <property type="entry name" value="6hp_glycosidase-like_sf"/>
</dbReference>
<accession>A0A3B0UGT7</accession>
<dbReference type="Pfam" id="PF12439">
    <property type="entry name" value="GDE_N"/>
    <property type="match status" value="1"/>
</dbReference>
<dbReference type="InterPro" id="IPR024742">
    <property type="entry name" value="Glycogen_debranch_N"/>
</dbReference>
<evidence type="ECO:0000259" key="1">
    <source>
        <dbReference type="Pfam" id="PF06202"/>
    </source>
</evidence>
<dbReference type="GO" id="GO:0004134">
    <property type="term" value="F:4-alpha-glucanotransferase activity"/>
    <property type="evidence" value="ECO:0007669"/>
    <property type="project" value="InterPro"/>
</dbReference>
<dbReference type="Pfam" id="PF06202">
    <property type="entry name" value="GDE_C"/>
    <property type="match status" value="1"/>
</dbReference>
<feature type="domain" description="Glycogen debranching enzyme bacterial and archaeal type N-terminal" evidence="2">
    <location>
        <begin position="20"/>
        <end position="240"/>
    </location>
</feature>
<proteinExistence type="predicted"/>
<dbReference type="EMBL" id="UOEP01000100">
    <property type="protein sequence ID" value="VAW19504.1"/>
    <property type="molecule type" value="Genomic_DNA"/>
</dbReference>
<dbReference type="PANTHER" id="PTHR10569:SF2">
    <property type="entry name" value="GLYCOGEN DEBRANCHING ENZYME"/>
    <property type="match status" value="1"/>
</dbReference>